<dbReference type="InterPro" id="IPR008318">
    <property type="entry name" value="UCP030820"/>
</dbReference>
<dbReference type="RefSeq" id="WP_076878346.1">
    <property type="nucleotide sequence ID" value="NZ_MLCN01000023.1"/>
</dbReference>
<dbReference type="EMBL" id="MLCN01000023">
    <property type="protein sequence ID" value="ONG39555.1"/>
    <property type="molecule type" value="Genomic_DNA"/>
</dbReference>
<dbReference type="Pfam" id="PF06073">
    <property type="entry name" value="DUF934"/>
    <property type="match status" value="1"/>
</dbReference>
<comment type="caution">
    <text evidence="1">The sequence shown here is derived from an EMBL/GenBank/DDBJ whole genome shotgun (WGS) entry which is preliminary data.</text>
</comment>
<organism evidence="1 2">
    <name type="scientific">Alkanindiges hydrocarboniclasticus</name>
    <dbReference type="NCBI Taxonomy" id="1907941"/>
    <lineage>
        <taxon>Bacteria</taxon>
        <taxon>Pseudomonadati</taxon>
        <taxon>Pseudomonadota</taxon>
        <taxon>Gammaproteobacteria</taxon>
        <taxon>Moraxellales</taxon>
        <taxon>Moraxellaceae</taxon>
        <taxon>Alkanindiges</taxon>
    </lineage>
</organism>
<evidence type="ECO:0000313" key="1">
    <source>
        <dbReference type="EMBL" id="ONG39555.1"/>
    </source>
</evidence>
<dbReference type="OrthoDB" id="9800421at2"/>
<sequence length="158" mass="17240">MPNTVLFKDGSICEDEYQMIAEDGTMPAGNVLLRATELDRLAEVQGKKGLLITVASSPEDNSFPVNQLDLIAIEFAGFNDGRGYSFAALLRRQGFVGELRAVGDVFKDTLNYMKRVSFDSFILKEGKDVNEAAAGLNDFTVPYQASVAVQKASYQTGQ</sequence>
<proteinExistence type="predicted"/>
<reference evidence="1 2" key="1">
    <citation type="submission" date="2016-10" db="EMBL/GenBank/DDBJ databases">
        <title>Draft Genome sequence of Alkanindiges sp. strain H1.</title>
        <authorList>
            <person name="Subhash Y."/>
            <person name="Lee S."/>
        </authorList>
    </citation>
    <scope>NUCLEOTIDE SEQUENCE [LARGE SCALE GENOMIC DNA]</scope>
    <source>
        <strain evidence="1 2">H1</strain>
    </source>
</reference>
<gene>
    <name evidence="1" type="ORF">BKE30_09400</name>
</gene>
<dbReference type="STRING" id="1907941.BKE30_09400"/>
<evidence type="ECO:0008006" key="3">
    <source>
        <dbReference type="Google" id="ProtNLM"/>
    </source>
</evidence>
<name>A0A1S8CU37_9GAMM</name>
<dbReference type="Proteomes" id="UP000192132">
    <property type="component" value="Unassembled WGS sequence"/>
</dbReference>
<dbReference type="AlphaFoldDB" id="A0A1S8CU37"/>
<accession>A0A1S8CU37</accession>
<evidence type="ECO:0000313" key="2">
    <source>
        <dbReference type="Proteomes" id="UP000192132"/>
    </source>
</evidence>
<keyword evidence="2" id="KW-1185">Reference proteome</keyword>
<protein>
    <recommendedName>
        <fullName evidence="3">DUF934 domain-containing protein</fullName>
    </recommendedName>
</protein>